<accession>A0ABZ0S529</accession>
<feature type="transmembrane region" description="Helical" evidence="5">
    <location>
        <begin position="692"/>
        <end position="710"/>
    </location>
</feature>
<dbReference type="InterPro" id="IPR015679">
    <property type="entry name" value="PLipase_D_fam"/>
</dbReference>
<dbReference type="Proteomes" id="UP001432180">
    <property type="component" value="Chromosome"/>
</dbReference>
<dbReference type="InterPro" id="IPR025202">
    <property type="entry name" value="PLD-like_dom"/>
</dbReference>
<evidence type="ECO:0000256" key="1">
    <source>
        <dbReference type="ARBA" id="ARBA00000798"/>
    </source>
</evidence>
<keyword evidence="5" id="KW-0472">Membrane</keyword>
<sequence>MLEHLPEQPRAAQAARLAALVDGEAYFAAVRASILRARRRIIIAAWDLHSRILLQRGGADDGHPRELGALLIHQLAREPDLQVFILLWDYAPIYALEREPLFFGHDPWEGHPRLYFRKDSAHPLAASQHQKLVAVDGRIAYNGGFDLGQWRWDTPAHRAEEPHRRDPKGAPYPPFHDVQLLVDGDAAEALEQLLITRWQRAGAGSGLAEACATGPATADPWPPGVEPLLRDIPVTIACTFPAHGDMPEVREVERLYRTQIAAARRFLYIENQYLTARVPVADLCRSLRRSDGPEIVILLPKQTGSWLQQRTMDVIRARRLASLRRADRHGRLKVYCPEVPGLVEGTPMVHAKLLIADDRILRVGSANLSDRSMGLDSECDLSVKARDAAEQSAIAALRHRLLAPWLGLTPAEVERQEAAMWEQDRKQDGEQGRGLIATIEQLRARLTDGSAPHLVALDGRVDPDWQRQMPDERLVDPDRPLDPARVTSLIAEDPEATPVRRRLTAALGILALFLTLAALWRWTPLGSWLNPRTLATATASMQGTLWGPPLATLGFALASLLAVPVTLLILASALLFDPLTGMLVSLTGATLSAATGRELGAWLGRGLLERLAGPSVSRIAHRLGQRGLLTILTVRIVPVAPFAVLNLVAGVLPLRWRDYLLGTLIGMLPGILALTVFAEGLIAVLGRADPRALALLLVGVLALGGLFWVGRRVLASASENEKEKGD</sequence>
<dbReference type="PANTHER" id="PTHR18896">
    <property type="entry name" value="PHOSPHOLIPASE D"/>
    <property type="match status" value="1"/>
</dbReference>
<feature type="transmembrane region" description="Helical" evidence="5">
    <location>
        <begin position="503"/>
        <end position="522"/>
    </location>
</feature>
<feature type="transmembrane region" description="Helical" evidence="5">
    <location>
        <begin position="628"/>
        <end position="653"/>
    </location>
</feature>
<dbReference type="GO" id="GO:0016740">
    <property type="term" value="F:transferase activity"/>
    <property type="evidence" value="ECO:0007669"/>
    <property type="project" value="UniProtKB-KW"/>
</dbReference>
<dbReference type="SMART" id="SM00155">
    <property type="entry name" value="PLDc"/>
    <property type="match status" value="2"/>
</dbReference>
<dbReference type="PANTHER" id="PTHR18896:SF76">
    <property type="entry name" value="PHOSPHOLIPASE"/>
    <property type="match status" value="1"/>
</dbReference>
<dbReference type="SUPFAM" id="SSF56024">
    <property type="entry name" value="Phospholipase D/nuclease"/>
    <property type="match status" value="2"/>
</dbReference>
<dbReference type="RefSeq" id="WP_328986681.1">
    <property type="nucleotide sequence ID" value="NZ_CP121472.1"/>
</dbReference>
<dbReference type="Pfam" id="PF09335">
    <property type="entry name" value="VTT_dom"/>
    <property type="match status" value="1"/>
</dbReference>
<feature type="domain" description="PLD phosphodiesterase" evidence="6">
    <location>
        <begin position="345"/>
        <end position="372"/>
    </location>
</feature>
<keyword evidence="5" id="KW-1133">Transmembrane helix</keyword>
<dbReference type="InterPro" id="IPR032816">
    <property type="entry name" value="VTT_dom"/>
</dbReference>
<gene>
    <name evidence="7" type="primary">clsA_2</name>
    <name evidence="7" type="ORF">Thiowin_01080</name>
</gene>
<evidence type="ECO:0000259" key="6">
    <source>
        <dbReference type="PROSITE" id="PS50035"/>
    </source>
</evidence>
<evidence type="ECO:0000256" key="3">
    <source>
        <dbReference type="ARBA" id="ARBA00022801"/>
    </source>
</evidence>
<keyword evidence="4" id="KW-0443">Lipid metabolism</keyword>
<reference evidence="7 8" key="1">
    <citation type="journal article" date="2023" name="Microorganisms">
        <title>Thiorhodovibrio frisius and Trv. litoralis spp. nov., Two Novel Members from a Clade of Fastidious Purple Sulfur Bacteria That Exhibit Unique Red-Shifted Light-Harvesting Capabilities.</title>
        <authorList>
            <person name="Methner A."/>
            <person name="Kuzyk S.B."/>
            <person name="Petersen J."/>
            <person name="Bauer S."/>
            <person name="Brinkmann H."/>
            <person name="Sichau K."/>
            <person name="Wanner G."/>
            <person name="Wolf J."/>
            <person name="Neumann-Schaal M."/>
            <person name="Henke P."/>
            <person name="Tank M."/>
            <person name="Sproer C."/>
            <person name="Bunk B."/>
            <person name="Overmann J."/>
        </authorList>
    </citation>
    <scope>NUCLEOTIDE SEQUENCE [LARGE SCALE GENOMIC DNA]</scope>
    <source>
        <strain evidence="7 8">DSM 6702</strain>
    </source>
</reference>
<keyword evidence="2" id="KW-0677">Repeat</keyword>
<organism evidence="7 8">
    <name type="scientific">Thiorhodovibrio winogradskyi</name>
    <dbReference type="NCBI Taxonomy" id="77007"/>
    <lineage>
        <taxon>Bacteria</taxon>
        <taxon>Pseudomonadati</taxon>
        <taxon>Pseudomonadota</taxon>
        <taxon>Gammaproteobacteria</taxon>
        <taxon>Chromatiales</taxon>
        <taxon>Chromatiaceae</taxon>
        <taxon>Thiorhodovibrio</taxon>
    </lineage>
</organism>
<keyword evidence="5" id="KW-0812">Transmembrane</keyword>
<dbReference type="EMBL" id="CP121472">
    <property type="protein sequence ID" value="WPL16133.1"/>
    <property type="molecule type" value="Genomic_DNA"/>
</dbReference>
<name>A0ABZ0S529_9GAMM</name>
<evidence type="ECO:0000256" key="4">
    <source>
        <dbReference type="ARBA" id="ARBA00023098"/>
    </source>
</evidence>
<dbReference type="CDD" id="cd09143">
    <property type="entry name" value="PLDc_vPLD1_2_like_bac_2"/>
    <property type="match status" value="1"/>
</dbReference>
<evidence type="ECO:0000256" key="5">
    <source>
        <dbReference type="SAM" id="Phobius"/>
    </source>
</evidence>
<feature type="domain" description="PLD phosphodiesterase" evidence="6">
    <location>
        <begin position="124"/>
        <end position="151"/>
    </location>
</feature>
<dbReference type="EC" id="2.7.8.-" evidence="7"/>
<evidence type="ECO:0000256" key="2">
    <source>
        <dbReference type="ARBA" id="ARBA00022737"/>
    </source>
</evidence>
<evidence type="ECO:0000313" key="8">
    <source>
        <dbReference type="Proteomes" id="UP001432180"/>
    </source>
</evidence>
<evidence type="ECO:0000313" key="7">
    <source>
        <dbReference type="EMBL" id="WPL16133.1"/>
    </source>
</evidence>
<dbReference type="Gene3D" id="3.30.870.10">
    <property type="entry name" value="Endonuclease Chain A"/>
    <property type="match status" value="2"/>
</dbReference>
<comment type="catalytic activity">
    <reaction evidence="1">
        <text>a 1,2-diacyl-sn-glycero-3-phosphocholine + H2O = a 1,2-diacyl-sn-glycero-3-phosphate + choline + H(+)</text>
        <dbReference type="Rhea" id="RHEA:14445"/>
        <dbReference type="ChEBI" id="CHEBI:15354"/>
        <dbReference type="ChEBI" id="CHEBI:15377"/>
        <dbReference type="ChEBI" id="CHEBI:15378"/>
        <dbReference type="ChEBI" id="CHEBI:57643"/>
        <dbReference type="ChEBI" id="CHEBI:58608"/>
        <dbReference type="EC" id="3.1.4.4"/>
    </reaction>
</comment>
<feature type="transmembrane region" description="Helical" evidence="5">
    <location>
        <begin position="550"/>
        <end position="576"/>
    </location>
</feature>
<keyword evidence="3" id="KW-0378">Hydrolase</keyword>
<feature type="transmembrane region" description="Helical" evidence="5">
    <location>
        <begin position="659"/>
        <end position="685"/>
    </location>
</feature>
<dbReference type="InterPro" id="IPR001736">
    <property type="entry name" value="PLipase_D/transphosphatidylase"/>
</dbReference>
<keyword evidence="7" id="KW-0808">Transferase</keyword>
<dbReference type="Pfam" id="PF13091">
    <property type="entry name" value="PLDc_2"/>
    <property type="match status" value="1"/>
</dbReference>
<dbReference type="CDD" id="cd09140">
    <property type="entry name" value="PLDc_vPLD1_2_like_bac_1"/>
    <property type="match status" value="1"/>
</dbReference>
<keyword evidence="8" id="KW-1185">Reference proteome</keyword>
<dbReference type="PROSITE" id="PS50035">
    <property type="entry name" value="PLD"/>
    <property type="match status" value="2"/>
</dbReference>
<proteinExistence type="predicted"/>
<protein>
    <submittedName>
        <fullName evidence="7">Major cardiolipin synthase ClsA</fullName>
        <ecNumber evidence="7">2.7.8.-</ecNumber>
    </submittedName>
</protein>